<evidence type="ECO:0000313" key="2">
    <source>
        <dbReference type="Proteomes" id="UP000094844"/>
    </source>
</evidence>
<name>A0A1C6YYJ8_HAFAL</name>
<sequence length="34" mass="3719">MLGRNFVAGSRFSPAVQYPPTLINVFKIIVNDGP</sequence>
<accession>A0A1C6YYJ8</accession>
<dbReference type="EMBL" id="FMIQ01000026">
    <property type="protein sequence ID" value="SCM51869.1"/>
    <property type="molecule type" value="Genomic_DNA"/>
</dbReference>
<dbReference type="AlphaFoldDB" id="A0A1C6YYJ8"/>
<dbReference type="Proteomes" id="UP000094844">
    <property type="component" value="Unassembled WGS sequence"/>
</dbReference>
<organism evidence="1 2">
    <name type="scientific">Hafnia alvei</name>
    <dbReference type="NCBI Taxonomy" id="569"/>
    <lineage>
        <taxon>Bacteria</taxon>
        <taxon>Pseudomonadati</taxon>
        <taxon>Pseudomonadota</taxon>
        <taxon>Gammaproteobacteria</taxon>
        <taxon>Enterobacterales</taxon>
        <taxon>Hafniaceae</taxon>
        <taxon>Hafnia</taxon>
    </lineage>
</organism>
<protein>
    <submittedName>
        <fullName evidence="1">Uncharacterized protein</fullName>
    </submittedName>
</protein>
<proteinExistence type="predicted"/>
<evidence type="ECO:0000313" key="1">
    <source>
        <dbReference type="EMBL" id="SCM51869.1"/>
    </source>
</evidence>
<reference evidence="1 2" key="1">
    <citation type="submission" date="2016-09" db="EMBL/GenBank/DDBJ databases">
        <authorList>
            <person name="Capua I."/>
            <person name="De Benedictis P."/>
            <person name="Joannis T."/>
            <person name="Lombin L.H."/>
            <person name="Cattoli G."/>
        </authorList>
    </citation>
    <scope>NUCLEOTIDE SEQUENCE [LARGE SCALE GENOMIC DNA]</scope>
    <source>
        <strain evidence="1 2">GB001</strain>
    </source>
</reference>
<gene>
    <name evidence="1" type="ORF">BN1044_01339</name>
</gene>